<keyword evidence="5 10" id="KW-0863">Zinc-finger</keyword>
<protein>
    <recommendedName>
        <fullName evidence="10">E3 ubiquitin-protein ligase</fullName>
        <ecNumber evidence="10">2.3.2.27</ecNumber>
    </recommendedName>
</protein>
<dbReference type="Pfam" id="PF02207">
    <property type="entry name" value="zf-UBR"/>
    <property type="match status" value="1"/>
</dbReference>
<dbReference type="EMBL" id="JABDHM010000102">
    <property type="protein sequence ID" value="KAF5218254.1"/>
    <property type="molecule type" value="Genomic_DNA"/>
</dbReference>
<dbReference type="PANTHER" id="PTHR21497">
    <property type="entry name" value="UBIQUITIN LIGASE E3 ALPHA-RELATED"/>
    <property type="match status" value="1"/>
</dbReference>
<dbReference type="GO" id="GO:0000151">
    <property type="term" value="C:ubiquitin ligase complex"/>
    <property type="evidence" value="ECO:0007669"/>
    <property type="project" value="TreeGrafter"/>
</dbReference>
<dbReference type="UniPathway" id="UPA00143"/>
<accession>A0A7J6XUP9</accession>
<name>A0A7J6XUP9_TRYCR</name>
<evidence type="ECO:0000313" key="13">
    <source>
        <dbReference type="EMBL" id="KAF5218254.1"/>
    </source>
</evidence>
<dbReference type="GO" id="GO:0016567">
    <property type="term" value="P:protein ubiquitination"/>
    <property type="evidence" value="ECO:0007669"/>
    <property type="project" value="UniProtKB-UniRule"/>
</dbReference>
<keyword evidence="6 10" id="KW-0833">Ubl conjugation pathway</keyword>
<dbReference type="VEuPathDB" id="TriTrypDB:BCY84_04717"/>
<dbReference type="EC" id="2.3.2.27" evidence="10"/>
<dbReference type="GO" id="GO:0061630">
    <property type="term" value="F:ubiquitin protein ligase activity"/>
    <property type="evidence" value="ECO:0007669"/>
    <property type="project" value="UniProtKB-UniRule"/>
</dbReference>
<dbReference type="InterPro" id="IPR044046">
    <property type="entry name" value="E3_ligase_UBR-like_C"/>
</dbReference>
<sequence length="1837" mass="207189">MVFGRVLQPMEPASWDTRQVMAYAALHQVAGITEVREVNRPLREKWELLVRTDLNEFYATNDFSQHPVGRDDLLDTSSSELLVRRTHSDCAAVFRENPEKLQAVVEAGLARLNKDTLHECYLAGKLPALEWWLVMTLDDEARRGLENQGAPRVCGRALTKHEAIAHCLECAVDSMCVFCADCFQNSPCRNHKHTVRYGGGGGLCDCGDPMAWNSASFCSKHRGFQKNDDPTASLPPVQKRWLEVVARGLSLYQVTIMQFFTLYVKDSIESKDRDLTMRWFDRTLRRTVALSLYLANAGEGSRRLMCLSLMGETLLKRPIVFNVDGEEKEVYVRYSCAEEIFLQNMTLVDLKGFIIWENSLLYLLDGCISDPLLRVPVAELLLKYGERLSVMQHRHVKDLSVQVLSVKEVVDDLLQKTPNPQWECVIGRETILHRLLSTLLYVCCYVHKDRELLPELTQVAFCACHWFENVLSASENVKVMVVSRQLFRAWCKALCLIGTSSKICRETRTSSSENDNVDKDYAMMMEAELRHSFNLVAHMVFIVGNALLSGSEPIPVSQQKLLQSLPPVWDKVPDVSIGYPYHRQVLDTLNLQHASSLFFSENNMDMEGGPCRVYMREMLMECLEFINAALAEKRNAFKPVNYVLSGQDAEHMLPRYDLLDEKSPNPTSFVIPHMRFFAMLVKVWTRLLRQQNFIKKDSPVEDDARTNFGDHSRGVETFYSLVSEVFASTQAKTDYWIDECLMPSVLLGQIERGLWRRDECDVTLRSLYYLNNTTPEMDYDIYLLYVLMLITPSEAFATQLLQRHAVTKANEPRGSWYPLFLRLILTLCLTEWAAVIHDEHDLRRVLQREAVHGMVVSNDFSFHIMEIIAGRFKYLIPGLDPSTLLPSILGEVAVTEQRHRTQVFALKDAATWRSNVNLYHPLVRDQALQDLQDLYERLVRREQMAREREATGATTKATTSSSSSASRVVFPLPKLPWLEEQPGTTQGNNTMGSENMVHHKVCLLLQTPAVLSVAIAAVHMYLSFVMGKKEKTSNVSMSERSLLHAISVLYISMQACHVISSSASSFSSSFTQGPMRGVDWDMVKTFQQQFMPPSGYTWEGLKQLLLVEGIMDATTLKEKLEIPLVPNTKRDFLLRKTSKGVTTISALHQIYTQYRESEKDMYGIAAMTGYILHSVEALSSLPHANEEEAEQKTRSEINEQRRLRLKERQAMLLRRVKANDAKSAATIVASLDDNVKMDGDSVRDVRGIAVSSKSVMATLLLRLAEVECCMCRDPSNEPLMLFASTFTSDTLYRLRFDESEREAPMAYKVNGQIHLCGHAAHRKCVAKMIGRIGLILERVFRASIPSIFGPKDFNCPICVMVCTTLCPLPTLAFSAGERLSSVSSSSSASLFEDVRSDTLKVAEDVSELHQEIARATVGAPSARLSGEDALVKPSELQLNDPEVWVLAETIRTIRNQMCVTLEWVKAGGEVRYNELLTLLSVLLSIDVSLLASHAAKLKKEFYRKGDELCLLLVNLLHCPERAAASFALYTRLLILSSDHGIIIQSASEKEEEGGGNMDAYNKLLVAMWRELGCLTLLKVLILDTSPSEVVRCEDDRVTLLPLNSEALITLEGRQRAVLTMLCYLLEVPFQVEPGRDVGTALSSLVHSVTAVNGREEPTAWLSGIPPAELMQCKPLLVPYDGPMSWRKFIVCRVFHLSNTFGDLLLKMSSSEPCSVCGDNEAQRVWCALCGHSLCLRPSLTPPELYDHARTCGNGLGIYLHPATNVFLVLLTVQGRHLQYRGLYADEYGQTIVRDFRGRDVPLDDEAIKTWLSLWIQSQWGVQSTVVKKLALGNLRNL</sequence>
<dbReference type="FunFam" id="2.10.110.30:FF:000002">
    <property type="entry name" value="Putative e3 ubiquitin-protein ligase ubr3"/>
    <property type="match status" value="1"/>
</dbReference>
<dbReference type="InterPro" id="IPR003126">
    <property type="entry name" value="Znf_UBR"/>
</dbReference>
<keyword evidence="7 10" id="KW-0862">Zinc</keyword>
<evidence type="ECO:0000256" key="7">
    <source>
        <dbReference type="ARBA" id="ARBA00022833"/>
    </source>
</evidence>
<feature type="compositionally biased region" description="Low complexity" evidence="11">
    <location>
        <begin position="951"/>
        <end position="966"/>
    </location>
</feature>
<comment type="catalytic activity">
    <reaction evidence="1 10">
        <text>S-ubiquitinyl-[E2 ubiquitin-conjugating enzyme]-L-cysteine + [acceptor protein]-L-lysine = [E2 ubiquitin-conjugating enzyme]-L-cysteine + N(6)-ubiquitinyl-[acceptor protein]-L-lysine.</text>
        <dbReference type="EC" id="2.3.2.27"/>
    </reaction>
</comment>
<dbReference type="PROSITE" id="PS51157">
    <property type="entry name" value="ZF_UBR"/>
    <property type="match status" value="1"/>
</dbReference>
<feature type="domain" description="UBR-type" evidence="12">
    <location>
        <begin position="152"/>
        <end position="223"/>
    </location>
</feature>
<dbReference type="PANTHER" id="PTHR21497:SF24">
    <property type="entry name" value="E3 UBIQUITIN-PROTEIN LIGASE UBR1"/>
    <property type="match status" value="1"/>
</dbReference>
<dbReference type="GO" id="GO:0008270">
    <property type="term" value="F:zinc ion binding"/>
    <property type="evidence" value="ECO:0007669"/>
    <property type="project" value="UniProtKB-UniRule"/>
</dbReference>
<feature type="region of interest" description="Disordered" evidence="11">
    <location>
        <begin position="945"/>
        <end position="967"/>
    </location>
</feature>
<comment type="pathway">
    <text evidence="2 10">Protein modification; protein ubiquitination.</text>
</comment>
<feature type="zinc finger region" description="UBR-type" evidence="9">
    <location>
        <begin position="152"/>
        <end position="223"/>
    </location>
</feature>
<evidence type="ECO:0000259" key="12">
    <source>
        <dbReference type="PROSITE" id="PS51157"/>
    </source>
</evidence>
<evidence type="ECO:0000256" key="4">
    <source>
        <dbReference type="ARBA" id="ARBA00022723"/>
    </source>
</evidence>
<dbReference type="GO" id="GO:0005737">
    <property type="term" value="C:cytoplasm"/>
    <property type="evidence" value="ECO:0007669"/>
    <property type="project" value="TreeGrafter"/>
</dbReference>
<evidence type="ECO:0000256" key="11">
    <source>
        <dbReference type="SAM" id="MobiDB-lite"/>
    </source>
</evidence>
<evidence type="ECO:0000256" key="1">
    <source>
        <dbReference type="ARBA" id="ARBA00000900"/>
    </source>
</evidence>
<dbReference type="InterPro" id="IPR039164">
    <property type="entry name" value="UBR1-like"/>
</dbReference>
<dbReference type="Proteomes" id="UP000583944">
    <property type="component" value="Unassembled WGS sequence"/>
</dbReference>
<evidence type="ECO:0000256" key="3">
    <source>
        <dbReference type="ARBA" id="ARBA00022679"/>
    </source>
</evidence>
<keyword evidence="4 10" id="KW-0479">Metal-binding</keyword>
<comment type="function">
    <text evidence="10">Ubiquitin ligase protein which is a component of the N-end rule pathway. Recognizes and binds to proteins bearing specific N-terminal residues that are destabilizing according to the N-end rule, leading to their ubiquitination and subsequent degradation.</text>
</comment>
<reference evidence="13 14" key="1">
    <citation type="journal article" date="2019" name="Genome Biol. Evol.">
        <title>Nanopore Sequencing Significantly Improves Genome Assembly of the Protozoan Parasite Trypanosoma cruzi.</title>
        <authorList>
            <person name="Diaz-Viraque F."/>
            <person name="Pita S."/>
            <person name="Greif G."/>
            <person name="de Souza R.C.M."/>
            <person name="Iraola G."/>
            <person name="Robello C."/>
        </authorList>
    </citation>
    <scope>NUCLEOTIDE SEQUENCE [LARGE SCALE GENOMIC DNA]</scope>
    <source>
        <strain evidence="13 14">Berenice</strain>
    </source>
</reference>
<dbReference type="Pfam" id="PF18995">
    <property type="entry name" value="PRT6_C"/>
    <property type="match status" value="1"/>
</dbReference>
<dbReference type="CDD" id="cd19672">
    <property type="entry name" value="UBR-box_UBR1_like"/>
    <property type="match status" value="1"/>
</dbReference>
<evidence type="ECO:0000313" key="14">
    <source>
        <dbReference type="Proteomes" id="UP000583944"/>
    </source>
</evidence>
<organism evidence="13 14">
    <name type="scientific">Trypanosoma cruzi</name>
    <dbReference type="NCBI Taxonomy" id="5693"/>
    <lineage>
        <taxon>Eukaryota</taxon>
        <taxon>Discoba</taxon>
        <taxon>Euglenozoa</taxon>
        <taxon>Kinetoplastea</taxon>
        <taxon>Metakinetoplastina</taxon>
        <taxon>Trypanosomatida</taxon>
        <taxon>Trypanosomatidae</taxon>
        <taxon>Trypanosoma</taxon>
        <taxon>Schizotrypanum</taxon>
    </lineage>
</organism>
<evidence type="ECO:0000256" key="8">
    <source>
        <dbReference type="ARBA" id="ARBA00046341"/>
    </source>
</evidence>
<dbReference type="VEuPathDB" id="TriTrypDB:ECC02_008831"/>
<keyword evidence="3 10" id="KW-0808">Transferase</keyword>
<dbReference type="Gene3D" id="2.10.110.30">
    <property type="match status" value="1"/>
</dbReference>
<proteinExistence type="inferred from homology"/>
<evidence type="ECO:0000256" key="6">
    <source>
        <dbReference type="ARBA" id="ARBA00022786"/>
    </source>
</evidence>
<evidence type="ECO:0000256" key="9">
    <source>
        <dbReference type="PROSITE-ProRule" id="PRU00508"/>
    </source>
</evidence>
<gene>
    <name evidence="13" type="ORF">ECC02_008831</name>
</gene>
<dbReference type="SMART" id="SM00396">
    <property type="entry name" value="ZnF_UBR1"/>
    <property type="match status" value="1"/>
</dbReference>
<dbReference type="GO" id="GO:0071596">
    <property type="term" value="P:ubiquitin-dependent protein catabolic process via the N-end rule pathway"/>
    <property type="evidence" value="ECO:0007669"/>
    <property type="project" value="UniProtKB-UniRule"/>
</dbReference>
<evidence type="ECO:0000256" key="10">
    <source>
        <dbReference type="RuleBase" id="RU366018"/>
    </source>
</evidence>
<evidence type="ECO:0000256" key="5">
    <source>
        <dbReference type="ARBA" id="ARBA00022771"/>
    </source>
</evidence>
<evidence type="ECO:0000256" key="2">
    <source>
        <dbReference type="ARBA" id="ARBA00004906"/>
    </source>
</evidence>
<comment type="caution">
    <text evidence="13">The sequence shown here is derived from an EMBL/GenBank/DDBJ whole genome shotgun (WGS) entry which is preliminary data.</text>
</comment>
<comment type="similarity">
    <text evidence="8 10">Belongs to the E3 ubiquitin-protein ligase UBR1-like family.</text>
</comment>